<dbReference type="Gene3D" id="1.10.510.10">
    <property type="entry name" value="Transferase(Phosphotransferase) domain 1"/>
    <property type="match status" value="1"/>
</dbReference>
<dbReference type="InterPro" id="IPR000858">
    <property type="entry name" value="S_locus_glycoprot_dom"/>
</dbReference>
<feature type="binding site" evidence="15">
    <location>
        <position position="554"/>
    </location>
    <ligand>
        <name>ATP</name>
        <dbReference type="ChEBI" id="CHEBI:30616"/>
    </ligand>
</feature>
<dbReference type="GO" id="GO:0048544">
    <property type="term" value="P:recognition of pollen"/>
    <property type="evidence" value="ECO:0007669"/>
    <property type="project" value="InterPro"/>
</dbReference>
<evidence type="ECO:0000256" key="6">
    <source>
        <dbReference type="ARBA" id="ARBA00022741"/>
    </source>
</evidence>
<dbReference type="InterPro" id="IPR024171">
    <property type="entry name" value="SRK-like_kinase"/>
</dbReference>
<dbReference type="Pfam" id="PF01453">
    <property type="entry name" value="B_lectin"/>
    <property type="match status" value="1"/>
</dbReference>
<dbReference type="InterPro" id="IPR001480">
    <property type="entry name" value="Bulb-type_lectin_dom"/>
</dbReference>
<comment type="similarity">
    <text evidence="13">Belongs to the protein kinase superfamily. Ser/Thr protein kinase family.</text>
</comment>
<evidence type="ECO:0000313" key="22">
    <source>
        <dbReference type="EMBL" id="CAI0467930.1"/>
    </source>
</evidence>
<feature type="domain" description="Protein kinase" evidence="18">
    <location>
        <begin position="526"/>
        <end position="814"/>
    </location>
</feature>
<comment type="subcellular location">
    <subcellularLocation>
        <location evidence="1">Cell membrane</location>
        <topology evidence="1">Single-pass type I membrane protein</topology>
    </subcellularLocation>
</comment>
<dbReference type="SMART" id="SM00220">
    <property type="entry name" value="S_TKc"/>
    <property type="match status" value="1"/>
</dbReference>
<dbReference type="SMART" id="SM00108">
    <property type="entry name" value="B_lectin"/>
    <property type="match status" value="1"/>
</dbReference>
<keyword evidence="16" id="KW-0812">Transmembrane</keyword>
<keyword evidence="16" id="KW-0472">Membrane</keyword>
<dbReference type="Pfam" id="PF08276">
    <property type="entry name" value="PAN_2"/>
    <property type="match status" value="1"/>
</dbReference>
<dbReference type="PANTHER" id="PTHR27002:SF839">
    <property type="entry name" value="NON-SPECIFIC SERINE_THREONINE PROTEIN KINASE"/>
    <property type="match status" value="1"/>
</dbReference>
<dbReference type="Gene3D" id="3.30.200.20">
    <property type="entry name" value="Phosphorylase Kinase, domain 1"/>
    <property type="match status" value="1"/>
</dbReference>
<dbReference type="CDD" id="cd01098">
    <property type="entry name" value="PAN_AP_plant"/>
    <property type="match status" value="1"/>
</dbReference>
<dbReference type="InterPro" id="IPR017441">
    <property type="entry name" value="Protein_kinase_ATP_BS"/>
</dbReference>
<name>A0AAV0PAV7_9ROSI</name>
<dbReference type="FunFam" id="3.30.200.20:FF:000195">
    <property type="entry name" value="G-type lectin S-receptor-like serine/threonine-protein kinase"/>
    <property type="match status" value="1"/>
</dbReference>
<evidence type="ECO:0000313" key="23">
    <source>
        <dbReference type="Proteomes" id="UP001154282"/>
    </source>
</evidence>
<comment type="catalytic activity">
    <reaction evidence="11 13">
        <text>L-threonyl-[protein] + ATP = O-phospho-L-threonyl-[protein] + ADP + H(+)</text>
        <dbReference type="Rhea" id="RHEA:46608"/>
        <dbReference type="Rhea" id="RHEA-COMP:11060"/>
        <dbReference type="Rhea" id="RHEA-COMP:11605"/>
        <dbReference type="ChEBI" id="CHEBI:15378"/>
        <dbReference type="ChEBI" id="CHEBI:30013"/>
        <dbReference type="ChEBI" id="CHEBI:30616"/>
        <dbReference type="ChEBI" id="CHEBI:61977"/>
        <dbReference type="ChEBI" id="CHEBI:456216"/>
        <dbReference type="EC" id="2.7.11.1"/>
    </reaction>
</comment>
<keyword evidence="23" id="KW-1185">Reference proteome</keyword>
<evidence type="ECO:0000256" key="2">
    <source>
        <dbReference type="ARBA" id="ARBA00022475"/>
    </source>
</evidence>
<dbReference type="EC" id="2.7.11.1" evidence="13"/>
<gene>
    <name evidence="22" type="ORF">LITE_LOCUS37626</name>
</gene>
<dbReference type="CDD" id="cd00028">
    <property type="entry name" value="B_lectin"/>
    <property type="match status" value="1"/>
</dbReference>
<dbReference type="GO" id="GO:0004674">
    <property type="term" value="F:protein serine/threonine kinase activity"/>
    <property type="evidence" value="ECO:0007669"/>
    <property type="project" value="UniProtKB-KW"/>
</dbReference>
<keyword evidence="14" id="KW-0245">EGF-like domain</keyword>
<dbReference type="PIRSF" id="PIRSF000641">
    <property type="entry name" value="SRK"/>
    <property type="match status" value="1"/>
</dbReference>
<comment type="caution">
    <text evidence="22">The sequence shown here is derived from an EMBL/GenBank/DDBJ whole genome shotgun (WGS) entry which is preliminary data.</text>
</comment>
<dbReference type="InterPro" id="IPR008271">
    <property type="entry name" value="Ser/Thr_kinase_AS"/>
</dbReference>
<evidence type="ECO:0000256" key="5">
    <source>
        <dbReference type="ARBA" id="ARBA00022729"/>
    </source>
</evidence>
<evidence type="ECO:0000256" key="10">
    <source>
        <dbReference type="ARBA" id="ARBA00023180"/>
    </source>
</evidence>
<organism evidence="22 23">
    <name type="scientific">Linum tenue</name>
    <dbReference type="NCBI Taxonomy" id="586396"/>
    <lineage>
        <taxon>Eukaryota</taxon>
        <taxon>Viridiplantae</taxon>
        <taxon>Streptophyta</taxon>
        <taxon>Embryophyta</taxon>
        <taxon>Tracheophyta</taxon>
        <taxon>Spermatophyta</taxon>
        <taxon>Magnoliopsida</taxon>
        <taxon>eudicotyledons</taxon>
        <taxon>Gunneridae</taxon>
        <taxon>Pentapetalae</taxon>
        <taxon>rosids</taxon>
        <taxon>fabids</taxon>
        <taxon>Malpighiales</taxon>
        <taxon>Linaceae</taxon>
        <taxon>Linum</taxon>
    </lineage>
</organism>
<dbReference type="Gene3D" id="2.90.10.10">
    <property type="entry name" value="Bulb-type lectin domain"/>
    <property type="match status" value="1"/>
</dbReference>
<dbReference type="InterPro" id="IPR036426">
    <property type="entry name" value="Bulb-type_lectin_dom_sf"/>
</dbReference>
<keyword evidence="7 13" id="KW-0418">Kinase</keyword>
<evidence type="ECO:0000256" key="12">
    <source>
        <dbReference type="ARBA" id="ARBA00048679"/>
    </source>
</evidence>
<feature type="signal peptide" evidence="17">
    <location>
        <begin position="1"/>
        <end position="21"/>
    </location>
</feature>
<dbReference type="PROSITE" id="PS00108">
    <property type="entry name" value="PROTEIN_KINASE_ST"/>
    <property type="match status" value="1"/>
</dbReference>
<dbReference type="PANTHER" id="PTHR27002">
    <property type="entry name" value="RECEPTOR-LIKE SERINE/THREONINE-PROTEIN KINASE SD1-8"/>
    <property type="match status" value="1"/>
</dbReference>
<evidence type="ECO:0000259" key="20">
    <source>
        <dbReference type="PROSITE" id="PS50927"/>
    </source>
</evidence>
<keyword evidence="2" id="KW-1003">Cell membrane</keyword>
<dbReference type="FunFam" id="1.10.510.10:FF:000060">
    <property type="entry name" value="G-type lectin S-receptor-like serine/threonine-protein kinase"/>
    <property type="match status" value="1"/>
</dbReference>
<feature type="chain" id="PRO_5043628444" description="Receptor-like serine/threonine-protein kinase" evidence="17">
    <location>
        <begin position="22"/>
        <end position="862"/>
    </location>
</feature>
<dbReference type="InterPro" id="IPR011009">
    <property type="entry name" value="Kinase-like_dom_sf"/>
</dbReference>
<evidence type="ECO:0000256" key="16">
    <source>
        <dbReference type="SAM" id="Phobius"/>
    </source>
</evidence>
<feature type="domain" description="Bulb-type lectin" evidence="20">
    <location>
        <begin position="23"/>
        <end position="147"/>
    </location>
</feature>
<dbReference type="GO" id="GO:0005886">
    <property type="term" value="C:plasma membrane"/>
    <property type="evidence" value="ECO:0007669"/>
    <property type="project" value="UniProtKB-SubCell"/>
</dbReference>
<dbReference type="EMBL" id="CAMGYJ010000008">
    <property type="protein sequence ID" value="CAI0467930.1"/>
    <property type="molecule type" value="Genomic_DNA"/>
</dbReference>
<sequence length="862" mass="96639">MNSANVVLLSLLLFCHQTCSASRDTIAANESLSDGSLVISRGGRFALGFFSPGSSSYRYLGIWYHGIQERSVVWVANRNDPITGTSGILTGHGYCCLHLYSNSSSKLPLWSANVSAGSNGTCVAQLLDSGNLVLREGKSKMTTVWQSFDYPSDTLLPGMRVGLSRRTGLSSFLTSWRSEDDPGTGNFSYKIKPSASSQLFMNHGINSYWRAPPWPWQRWEGNHELYNDSFVDNEDGIFVSIDLVDSSVLVRVVVDPSGTLMLMTHDESDGRWRVYYTTPKQKCDFYGSCGPNSKCDPSISFPFECTCLPGYEPKYPRKWHLKDGSGGCVRKRSESSSFCGDGDGFVRVAKVKLPDTSAAIWMDLGTRKLTCEGECRRNCLCSAYATIATDEKGIGCLIWYGALMDTVYSQPRDYDLYVRVDALELADYLKESSGFLELKMKLHFSIIIPSIISAWLVIFLSVYLWLKKRKKSRAKNRQIRNIFHRPSDDSNYLDDSLASKDTKRSTIYPELPFFSLNTIHEATDSFSLANKLGQGGFGLVYKGKLPNGQEVAVKRLSKNSNEGMEQFKNEVFLIAKLQHRNLVKLYGCCIEQDEQILIYEYLPHNSLDSLLFVDESVRSVLEWGKRFNIIVGIARGILYLHQDSRFRIVHRDLKPSNILLDAELNPKISDFGMARILKGDQMERKTTRIGGTYGYMSPEYALFGRFSVKSDVFSFGVMLLETVTGKKMNEFSLEDPSLSLIGHVWELWRADRISEVADSSLSLSRRDLNEALRCIQIGLLCVEDIAAHRPDMLAVILMLNSEATPVPSPKQPAFVCSRPKVLLTKEPTYSCRFKSEISTGPVEILILCSEDIQDNCGRSCGA</sequence>
<keyword evidence="4 13" id="KW-0808">Transferase</keyword>
<accession>A0AAV0PAV7</accession>
<dbReference type="PROSITE" id="PS50948">
    <property type="entry name" value="PAN"/>
    <property type="match status" value="1"/>
</dbReference>
<dbReference type="Proteomes" id="UP001154282">
    <property type="component" value="Unassembled WGS sequence"/>
</dbReference>
<keyword evidence="16" id="KW-1133">Transmembrane helix</keyword>
<dbReference type="PROSITE" id="PS50927">
    <property type="entry name" value="BULB_LECTIN"/>
    <property type="match status" value="1"/>
</dbReference>
<comment type="catalytic activity">
    <reaction evidence="12 13">
        <text>L-seryl-[protein] + ATP = O-phospho-L-seryl-[protein] + ADP + H(+)</text>
        <dbReference type="Rhea" id="RHEA:17989"/>
        <dbReference type="Rhea" id="RHEA-COMP:9863"/>
        <dbReference type="Rhea" id="RHEA-COMP:11604"/>
        <dbReference type="ChEBI" id="CHEBI:15378"/>
        <dbReference type="ChEBI" id="CHEBI:29999"/>
        <dbReference type="ChEBI" id="CHEBI:30616"/>
        <dbReference type="ChEBI" id="CHEBI:83421"/>
        <dbReference type="ChEBI" id="CHEBI:456216"/>
        <dbReference type="EC" id="2.7.11.1"/>
    </reaction>
</comment>
<comment type="caution">
    <text evidence="14">Lacks conserved residue(s) required for the propagation of feature annotation.</text>
</comment>
<evidence type="ECO:0000256" key="15">
    <source>
        <dbReference type="PROSITE-ProRule" id="PRU10141"/>
    </source>
</evidence>
<feature type="domain" description="EGF-like" evidence="19">
    <location>
        <begin position="279"/>
        <end position="317"/>
    </location>
</feature>
<dbReference type="FunFam" id="2.90.10.10:FF:000005">
    <property type="entry name" value="G-type lectin S-receptor-like serine/threonine-protein kinase"/>
    <property type="match status" value="1"/>
</dbReference>
<evidence type="ECO:0000256" key="1">
    <source>
        <dbReference type="ARBA" id="ARBA00004251"/>
    </source>
</evidence>
<feature type="domain" description="Apple" evidence="21">
    <location>
        <begin position="339"/>
        <end position="421"/>
    </location>
</feature>
<evidence type="ECO:0000259" key="19">
    <source>
        <dbReference type="PROSITE" id="PS50026"/>
    </source>
</evidence>
<dbReference type="InterPro" id="IPR001245">
    <property type="entry name" value="Ser-Thr/Tyr_kinase_cat_dom"/>
</dbReference>
<keyword evidence="8 13" id="KW-0067">ATP-binding</keyword>
<dbReference type="AlphaFoldDB" id="A0AAV0PAV7"/>
<evidence type="ECO:0000256" key="9">
    <source>
        <dbReference type="ARBA" id="ARBA00023157"/>
    </source>
</evidence>
<dbReference type="CDD" id="cd14066">
    <property type="entry name" value="STKc_IRAK"/>
    <property type="match status" value="1"/>
</dbReference>
<evidence type="ECO:0000256" key="17">
    <source>
        <dbReference type="SAM" id="SignalP"/>
    </source>
</evidence>
<dbReference type="InterPro" id="IPR000742">
    <property type="entry name" value="EGF"/>
</dbReference>
<keyword evidence="10" id="KW-0325">Glycoprotein</keyword>
<dbReference type="PROSITE" id="PS00107">
    <property type="entry name" value="PROTEIN_KINASE_ATP"/>
    <property type="match status" value="1"/>
</dbReference>
<keyword evidence="9" id="KW-1015">Disulfide bond</keyword>
<evidence type="ECO:0000256" key="3">
    <source>
        <dbReference type="ARBA" id="ARBA00022527"/>
    </source>
</evidence>
<reference evidence="22" key="1">
    <citation type="submission" date="2022-08" db="EMBL/GenBank/DDBJ databases">
        <authorList>
            <person name="Gutierrez-Valencia J."/>
        </authorList>
    </citation>
    <scope>NUCLEOTIDE SEQUENCE</scope>
</reference>
<dbReference type="SUPFAM" id="SSF56112">
    <property type="entry name" value="Protein kinase-like (PK-like)"/>
    <property type="match status" value="1"/>
</dbReference>
<dbReference type="PROSITE" id="PS50026">
    <property type="entry name" value="EGF_3"/>
    <property type="match status" value="1"/>
</dbReference>
<dbReference type="Pfam" id="PF00954">
    <property type="entry name" value="S_locus_glycop"/>
    <property type="match status" value="1"/>
</dbReference>
<feature type="transmembrane region" description="Helical" evidence="16">
    <location>
        <begin position="442"/>
        <end position="466"/>
    </location>
</feature>
<evidence type="ECO:0000256" key="13">
    <source>
        <dbReference type="PIRNR" id="PIRNR000641"/>
    </source>
</evidence>
<evidence type="ECO:0000259" key="21">
    <source>
        <dbReference type="PROSITE" id="PS50948"/>
    </source>
</evidence>
<evidence type="ECO:0000259" key="18">
    <source>
        <dbReference type="PROSITE" id="PS50011"/>
    </source>
</evidence>
<evidence type="ECO:0000256" key="4">
    <source>
        <dbReference type="ARBA" id="ARBA00022679"/>
    </source>
</evidence>
<dbReference type="Pfam" id="PF07714">
    <property type="entry name" value="PK_Tyr_Ser-Thr"/>
    <property type="match status" value="1"/>
</dbReference>
<evidence type="ECO:0000256" key="8">
    <source>
        <dbReference type="ARBA" id="ARBA00022840"/>
    </source>
</evidence>
<dbReference type="InterPro" id="IPR000719">
    <property type="entry name" value="Prot_kinase_dom"/>
</dbReference>
<evidence type="ECO:0000256" key="14">
    <source>
        <dbReference type="PROSITE-ProRule" id="PRU00076"/>
    </source>
</evidence>
<evidence type="ECO:0000256" key="11">
    <source>
        <dbReference type="ARBA" id="ARBA00047899"/>
    </source>
</evidence>
<dbReference type="InterPro" id="IPR003609">
    <property type="entry name" value="Pan_app"/>
</dbReference>
<dbReference type="SUPFAM" id="SSF51110">
    <property type="entry name" value="alpha-D-mannose-specific plant lectins"/>
    <property type="match status" value="1"/>
</dbReference>
<protein>
    <recommendedName>
        <fullName evidence="13">Receptor-like serine/threonine-protein kinase</fullName>
        <ecNumber evidence="13">2.7.11.1</ecNumber>
    </recommendedName>
</protein>
<dbReference type="SMART" id="SM00473">
    <property type="entry name" value="PAN_AP"/>
    <property type="match status" value="1"/>
</dbReference>
<keyword evidence="3 13" id="KW-0723">Serine/threonine-protein kinase</keyword>
<evidence type="ECO:0000256" key="7">
    <source>
        <dbReference type="ARBA" id="ARBA00022777"/>
    </source>
</evidence>
<proteinExistence type="inferred from homology"/>
<dbReference type="GO" id="GO:0005524">
    <property type="term" value="F:ATP binding"/>
    <property type="evidence" value="ECO:0007669"/>
    <property type="project" value="UniProtKB-UniRule"/>
</dbReference>
<keyword evidence="6 13" id="KW-0547">Nucleotide-binding</keyword>
<dbReference type="PROSITE" id="PS50011">
    <property type="entry name" value="PROTEIN_KINASE_DOM"/>
    <property type="match status" value="1"/>
</dbReference>
<keyword evidence="5 17" id="KW-0732">Signal</keyword>